<organism evidence="2 3">
    <name type="scientific">Umezawaea tangerina</name>
    <dbReference type="NCBI Taxonomy" id="84725"/>
    <lineage>
        <taxon>Bacteria</taxon>
        <taxon>Bacillati</taxon>
        <taxon>Actinomycetota</taxon>
        <taxon>Actinomycetes</taxon>
        <taxon>Pseudonocardiales</taxon>
        <taxon>Pseudonocardiaceae</taxon>
        <taxon>Umezawaea</taxon>
    </lineage>
</organism>
<proteinExistence type="predicted"/>
<evidence type="ECO:0000313" key="3">
    <source>
        <dbReference type="Proteomes" id="UP000239494"/>
    </source>
</evidence>
<gene>
    <name evidence="2" type="ORF">CLV43_106230</name>
</gene>
<dbReference type="RefSeq" id="WP_106189042.1">
    <property type="nucleotide sequence ID" value="NZ_PVTF01000006.1"/>
</dbReference>
<keyword evidence="3" id="KW-1185">Reference proteome</keyword>
<evidence type="ECO:0000256" key="1">
    <source>
        <dbReference type="SAM" id="MobiDB-lite"/>
    </source>
</evidence>
<feature type="compositionally biased region" description="Basic and acidic residues" evidence="1">
    <location>
        <begin position="268"/>
        <end position="282"/>
    </location>
</feature>
<dbReference type="EMBL" id="PVTF01000006">
    <property type="protein sequence ID" value="PRY40494.1"/>
    <property type="molecule type" value="Genomic_DNA"/>
</dbReference>
<dbReference type="OrthoDB" id="3872627at2"/>
<protein>
    <submittedName>
        <fullName evidence="2">Uncharacterized protein</fullName>
    </submittedName>
</protein>
<reference evidence="2 3" key="1">
    <citation type="submission" date="2018-03" db="EMBL/GenBank/DDBJ databases">
        <title>Genomic Encyclopedia of Archaeal and Bacterial Type Strains, Phase II (KMG-II): from individual species to whole genera.</title>
        <authorList>
            <person name="Goeker M."/>
        </authorList>
    </citation>
    <scope>NUCLEOTIDE SEQUENCE [LARGE SCALE GENOMIC DNA]</scope>
    <source>
        <strain evidence="2 3">DSM 44720</strain>
    </source>
</reference>
<comment type="caution">
    <text evidence="2">The sequence shown here is derived from an EMBL/GenBank/DDBJ whole genome shotgun (WGS) entry which is preliminary data.</text>
</comment>
<accession>A0A2T0T4D8</accession>
<evidence type="ECO:0000313" key="2">
    <source>
        <dbReference type="EMBL" id="PRY40494.1"/>
    </source>
</evidence>
<name>A0A2T0T4D8_9PSEU</name>
<sequence>MSTAEKTGNAIDRKLLHDLFDVPEDEGPSRLVLAARREHYTLPYLVLSVLETEGVELGGTAAGELARARRRAAHYDDLVDRVLAGTDLEVLKGRGLAARYPSGVLRAQGDLDLVIRDEAQLWRAATALTANPVLSASVTLFGAPKRDLVVTLCWVPEEPLVDPEVRVELLTAPLFGDHAAVPVRRDLPDDPALADLLCVAEEGLQRPYHRRDALDLYVLVGAASLDRADVLDAAAASNLAPELAALVEYTADQLPVSEASEWLPLLRPEAERETKRRADHPAPEPTTTTAEALAAGGVLHGMPLGGAATHTGNEVLLHGYGDEVLALTPIGDYLLVSGAIVSRDLFDTALAERDTLHPGAYRNTLGGKGDEPGRDD</sequence>
<dbReference type="AlphaFoldDB" id="A0A2T0T4D8"/>
<dbReference type="Proteomes" id="UP000239494">
    <property type="component" value="Unassembled WGS sequence"/>
</dbReference>
<feature type="region of interest" description="Disordered" evidence="1">
    <location>
        <begin position="267"/>
        <end position="287"/>
    </location>
</feature>